<dbReference type="RefSeq" id="WP_084120954.1">
    <property type="nucleotide sequence ID" value="NZ_LT838813.1"/>
</dbReference>
<protein>
    <submittedName>
        <fullName evidence="1">Uncharacterized protein</fullName>
    </submittedName>
</protein>
<dbReference type="SUPFAM" id="SSF48452">
    <property type="entry name" value="TPR-like"/>
    <property type="match status" value="1"/>
</dbReference>
<dbReference type="Gene3D" id="1.25.40.10">
    <property type="entry name" value="Tetratricopeptide repeat domain"/>
    <property type="match status" value="1"/>
</dbReference>
<dbReference type="InterPro" id="IPR011990">
    <property type="entry name" value="TPR-like_helical_dom_sf"/>
</dbReference>
<dbReference type="Proteomes" id="UP000192333">
    <property type="component" value="Chromosome I"/>
</dbReference>
<accession>A0A1W2H5S8</accession>
<dbReference type="AlphaFoldDB" id="A0A1W2H5S8"/>
<evidence type="ECO:0000313" key="1">
    <source>
        <dbReference type="EMBL" id="SMD44124.1"/>
    </source>
</evidence>
<proteinExistence type="predicted"/>
<reference evidence="2" key="1">
    <citation type="submission" date="2017-04" db="EMBL/GenBank/DDBJ databases">
        <authorList>
            <person name="Varghese N."/>
            <person name="Submissions S."/>
        </authorList>
    </citation>
    <scope>NUCLEOTIDE SEQUENCE [LARGE SCALE GENOMIC DNA]</scope>
    <source>
        <strain evidence="2">DSM 16537</strain>
    </source>
</reference>
<sequence length="329" mass="37642">MAALVSYSKHQNLELLFEKFGKFVPNQDFHWIQIQAKNIGIFEHTHTNSTISDKGGLNAPENSKNEFQNGDYYFRAFLDELDSIKVLQSIGAFENSENSGKSFREAFEQLNQSIAKRNEKDAKEYGNRCIHIAIDNSVRNPFWVGQLIAVYTVIANEQIIYKNFKKAIYYATKAVDAAEQSDLLIGEKDNYHKFLAQSLMLRGILFSTQQVWDNAIDDFSQAAKSYCFAKDFIQAIEAYRMSAHGFQQLGDNNGILRQLMPALNLGKELPTEIIRSTTFPGVLKMLLDLDDLQWIPEKEIEALGLLHYGEDWVMEIRNWTNPETLVFVG</sequence>
<dbReference type="EMBL" id="LT838813">
    <property type="protein sequence ID" value="SMD44124.1"/>
    <property type="molecule type" value="Genomic_DNA"/>
</dbReference>
<keyword evidence="2" id="KW-1185">Reference proteome</keyword>
<dbReference type="OrthoDB" id="935812at2"/>
<evidence type="ECO:0000313" key="2">
    <source>
        <dbReference type="Proteomes" id="UP000192333"/>
    </source>
</evidence>
<organism evidence="1 2">
    <name type="scientific">Aquiflexum balticum DSM 16537</name>
    <dbReference type="NCBI Taxonomy" id="758820"/>
    <lineage>
        <taxon>Bacteria</taxon>
        <taxon>Pseudomonadati</taxon>
        <taxon>Bacteroidota</taxon>
        <taxon>Cytophagia</taxon>
        <taxon>Cytophagales</taxon>
        <taxon>Cyclobacteriaceae</taxon>
        <taxon>Aquiflexum</taxon>
    </lineage>
</organism>
<gene>
    <name evidence="1" type="ORF">SAMN00777080_2739</name>
</gene>
<name>A0A1W2H5S8_9BACT</name>